<dbReference type="SUPFAM" id="SSF53613">
    <property type="entry name" value="Ribokinase-like"/>
    <property type="match status" value="1"/>
</dbReference>
<evidence type="ECO:0000256" key="1">
    <source>
        <dbReference type="ARBA" id="ARBA00022679"/>
    </source>
</evidence>
<dbReference type="STRING" id="999415.HMPREF9943_00694"/>
<dbReference type="PATRIC" id="fig|999415.3.peg.695"/>
<protein>
    <recommendedName>
        <fullName evidence="3">Carbohydrate kinase PfkB domain-containing protein</fullName>
    </recommendedName>
</protein>
<dbReference type="OrthoDB" id="9788681at2"/>
<proteinExistence type="predicted"/>
<dbReference type="Gene3D" id="3.40.1190.20">
    <property type="match status" value="1"/>
</dbReference>
<gene>
    <name evidence="4" type="ORF">HMPREF9943_00694</name>
</gene>
<name>M2Q3S5_9FIRM</name>
<dbReference type="InterPro" id="IPR011611">
    <property type="entry name" value="PfkB_dom"/>
</dbReference>
<evidence type="ECO:0000256" key="2">
    <source>
        <dbReference type="ARBA" id="ARBA00022777"/>
    </source>
</evidence>
<dbReference type="EMBL" id="AGEJ01000012">
    <property type="protein sequence ID" value="EMD16916.1"/>
    <property type="molecule type" value="Genomic_DNA"/>
</dbReference>
<evidence type="ECO:0000313" key="4">
    <source>
        <dbReference type="EMBL" id="EMD16916.1"/>
    </source>
</evidence>
<feature type="domain" description="Carbohydrate kinase PfkB" evidence="3">
    <location>
        <begin position="3"/>
        <end position="289"/>
    </location>
</feature>
<comment type="caution">
    <text evidence="4">The sequence shown here is derived from an EMBL/GenBank/DDBJ whole genome shotgun (WGS) entry which is preliminary data.</text>
</comment>
<dbReference type="InterPro" id="IPR029056">
    <property type="entry name" value="Ribokinase-like"/>
</dbReference>
<dbReference type="eggNOG" id="COG0524">
    <property type="taxonomic scope" value="Bacteria"/>
</dbReference>
<evidence type="ECO:0000259" key="3">
    <source>
        <dbReference type="Pfam" id="PF00294"/>
    </source>
</evidence>
<evidence type="ECO:0000313" key="5">
    <source>
        <dbReference type="Proteomes" id="UP000011758"/>
    </source>
</evidence>
<dbReference type="BioCyc" id="ECAT999415-HMP:GTTI-715-MONOMER"/>
<reference evidence="4 5" key="1">
    <citation type="submission" date="2013-02" db="EMBL/GenBank/DDBJ databases">
        <title>The Genome Sequence of Lactobacillus catenaformis F0143.</title>
        <authorList>
            <consortium name="The Broad Institute Genome Sequencing Platform"/>
            <person name="Earl A."/>
            <person name="Ward D."/>
            <person name="Feldgarden M."/>
            <person name="Gevers D."/>
            <person name="Izard J."/>
            <person name="Blanton J.M."/>
            <person name="Mathney J."/>
            <person name="Dewhirst F.E."/>
            <person name="Young S.K."/>
            <person name="Zeng Q."/>
            <person name="Gargeya S."/>
            <person name="Fitzgerald M."/>
            <person name="Haas B."/>
            <person name="Abouelleil A."/>
            <person name="Alvarado L."/>
            <person name="Arachchi H.M."/>
            <person name="Berlin A."/>
            <person name="Chapman S.B."/>
            <person name="Gearin G."/>
            <person name="Goldberg J."/>
            <person name="Griggs A."/>
            <person name="Gujja S."/>
            <person name="Hansen M."/>
            <person name="Heiman D."/>
            <person name="Howarth C."/>
            <person name="Larimer J."/>
            <person name="Lui A."/>
            <person name="MacDonald P.J.P."/>
            <person name="McCowen C."/>
            <person name="Montmayeur A."/>
            <person name="Murphy C."/>
            <person name="Neiman D."/>
            <person name="Pearson M."/>
            <person name="Priest M."/>
            <person name="Roberts A."/>
            <person name="Saif S."/>
            <person name="Shea T."/>
            <person name="Sisk P."/>
            <person name="Stolte C."/>
            <person name="Sykes S."/>
            <person name="Wortman J."/>
            <person name="Nusbaum C."/>
            <person name="Birren B."/>
        </authorList>
    </citation>
    <scope>NUCLEOTIDE SEQUENCE [LARGE SCALE GENOMIC DNA]</scope>
    <source>
        <strain evidence="4 5">OT 569</strain>
    </source>
</reference>
<keyword evidence="2" id="KW-0418">Kinase</keyword>
<dbReference type="GO" id="GO:0005829">
    <property type="term" value="C:cytosol"/>
    <property type="evidence" value="ECO:0007669"/>
    <property type="project" value="TreeGrafter"/>
</dbReference>
<accession>M2Q3S5</accession>
<keyword evidence="5" id="KW-1185">Reference proteome</keyword>
<organism evidence="4 5">
    <name type="scientific">Eggerthia catenaformis OT 569 = DSM 20559</name>
    <dbReference type="NCBI Taxonomy" id="999415"/>
    <lineage>
        <taxon>Bacteria</taxon>
        <taxon>Bacillati</taxon>
        <taxon>Bacillota</taxon>
        <taxon>Erysipelotrichia</taxon>
        <taxon>Erysipelotrichales</taxon>
        <taxon>Coprobacillaceae</taxon>
        <taxon>Eggerthia</taxon>
    </lineage>
</organism>
<dbReference type="GO" id="GO:0016301">
    <property type="term" value="F:kinase activity"/>
    <property type="evidence" value="ECO:0007669"/>
    <property type="project" value="UniProtKB-KW"/>
</dbReference>
<dbReference type="Pfam" id="PF00294">
    <property type="entry name" value="PfkB"/>
    <property type="match status" value="1"/>
</dbReference>
<dbReference type="PANTHER" id="PTHR10584:SF166">
    <property type="entry name" value="RIBOKINASE"/>
    <property type="match status" value="1"/>
</dbReference>
<dbReference type="RefSeq" id="WP_004802088.1">
    <property type="nucleotide sequence ID" value="NZ_KB446647.1"/>
</dbReference>
<dbReference type="AlphaFoldDB" id="M2Q3S5"/>
<keyword evidence="1" id="KW-0808">Transferase</keyword>
<sequence>MGIVVFGATFVDIKGYPITQYIPGGRNTGRVVQVHGGVSRNVAEDIANLELRPSFVTVLDHSGISSDVVEKLNRHKVNTDYVRYTEDGLGTWLSVFNNEGDVVASISKRPHLDLINEILDESGDELISNADSVVLEIDMEPSILKRIFHLAEKYQKHVYAIVSNMSIAVERRDLIKKTDCFVCNQQEAEIFFSESYEHVLPLEMMNILTNKVKIAQVSSMIVTMGQNGAVWADSQGHSGVCPAQKVNVIDTTGCGDSFFAGVVIGLTYGKTIAEACVIGTRLAASVIATKENVCPRFLPEEFNIYIDGEK</sequence>
<dbReference type="Proteomes" id="UP000011758">
    <property type="component" value="Unassembled WGS sequence"/>
</dbReference>
<dbReference type="PANTHER" id="PTHR10584">
    <property type="entry name" value="SUGAR KINASE"/>
    <property type="match status" value="1"/>
</dbReference>